<feature type="domain" description="Amidohydrolase-related" evidence="9">
    <location>
        <begin position="44"/>
        <end position="384"/>
    </location>
</feature>
<reference evidence="10 11" key="1">
    <citation type="submission" date="2019-04" db="EMBL/GenBank/DDBJ databases">
        <title>Cohnella sp. nov., isolated from soil.</title>
        <authorList>
            <person name="Kim W."/>
        </authorList>
    </citation>
    <scope>NUCLEOTIDE SEQUENCE [LARGE SCALE GENOMIC DNA]</scope>
    <source>
        <strain evidence="10 11">CAU 1483</strain>
    </source>
</reference>
<feature type="binding site" evidence="8">
    <location>
        <position position="215"/>
    </location>
    <ligand>
        <name>Zn(2+)</name>
        <dbReference type="ChEBI" id="CHEBI:29105"/>
    </ligand>
</feature>
<protein>
    <submittedName>
        <fullName evidence="10">N-acetylglucosamine-6-phosphate deacetylase</fullName>
        <ecNumber evidence="10">3.5.1.25</ecNumber>
    </submittedName>
</protein>
<gene>
    <name evidence="10" type="primary">nagA</name>
    <name evidence="10" type="ORF">E5161_01675</name>
</gene>
<evidence type="ECO:0000256" key="8">
    <source>
        <dbReference type="PIRSR" id="PIRSR038994-3"/>
    </source>
</evidence>
<evidence type="ECO:0000256" key="4">
    <source>
        <dbReference type="ARBA" id="ARBA00023277"/>
    </source>
</evidence>
<evidence type="ECO:0000256" key="7">
    <source>
        <dbReference type="PIRSR" id="PIRSR038994-2"/>
    </source>
</evidence>
<dbReference type="RefSeq" id="WP_136775852.1">
    <property type="nucleotide sequence ID" value="NZ_SUPK01000001.1"/>
</dbReference>
<dbReference type="Gene3D" id="3.20.20.140">
    <property type="entry name" value="Metal-dependent hydrolases"/>
    <property type="match status" value="1"/>
</dbReference>
<feature type="binding site" evidence="8">
    <location>
        <position position="194"/>
    </location>
    <ligand>
        <name>Zn(2+)</name>
        <dbReference type="ChEBI" id="CHEBI:29105"/>
    </ligand>
</feature>
<dbReference type="InterPro" id="IPR032466">
    <property type="entry name" value="Metal_Hydrolase"/>
</dbReference>
<feature type="binding site" evidence="7">
    <location>
        <begin position="309"/>
        <end position="311"/>
    </location>
    <ligand>
        <name>substrate</name>
    </ligand>
</feature>
<comment type="caution">
    <text evidence="10">The sequence shown here is derived from an EMBL/GenBank/DDBJ whole genome shotgun (WGS) entry which is preliminary data.</text>
</comment>
<feature type="active site" description="Proton donor/acceptor" evidence="6">
    <location>
        <position position="272"/>
    </location>
</feature>
<accession>A0A4U0FKP1</accession>
<dbReference type="GO" id="GO:0008448">
    <property type="term" value="F:N-acetylglucosamine-6-phosphate deacetylase activity"/>
    <property type="evidence" value="ECO:0007669"/>
    <property type="project" value="UniProtKB-EC"/>
</dbReference>
<evidence type="ECO:0000313" key="10">
    <source>
        <dbReference type="EMBL" id="TJY44132.1"/>
    </source>
</evidence>
<dbReference type="GO" id="GO:0006046">
    <property type="term" value="P:N-acetylglucosamine catabolic process"/>
    <property type="evidence" value="ECO:0007669"/>
    <property type="project" value="TreeGrafter"/>
</dbReference>
<dbReference type="GO" id="GO:0046872">
    <property type="term" value="F:metal ion binding"/>
    <property type="evidence" value="ECO:0007669"/>
    <property type="project" value="UniProtKB-KW"/>
</dbReference>
<evidence type="ECO:0000256" key="5">
    <source>
        <dbReference type="PIRNR" id="PIRNR038994"/>
    </source>
</evidence>
<dbReference type="InterPro" id="IPR011059">
    <property type="entry name" value="Metal-dep_hydrolase_composite"/>
</dbReference>
<sequence>MNSSITGIHYETGDFIQLHIQDGRIARIESRPLQPDDDKVGLGIVAPGLFDFQINGYMGMDLNDPPLSTESVVRLTRALWKEGVTRYLPTVITQSREVIENSVRVIAEACLSDEMVSRCAAGIHLEGPFISPEDGPRGAHNKAYVTAPDWGLFQRWQEAARGKIRLITLSPEWPEAADFISSCVRSGVQVSIGHTNATTAQLREAVDAGARMSTHLGNGSHPMLPRHPNYIWDQLAEDELWAGFIADGFHLPDSVLKVILKVKGARAILVSDAVALSGMEPGEYETPIGGKVVFTPEGRLHVAEHPKLLAGSAQMLPWGINHLVNAGLCSLSEAWNLASITPARFLGVADPTGLTEGANADVVIMKQDSDNLCIKETYKDGKLVYQA</sequence>
<keyword evidence="2 8" id="KW-0479">Metal-binding</keyword>
<keyword evidence="11" id="KW-1185">Reference proteome</keyword>
<evidence type="ECO:0000259" key="9">
    <source>
        <dbReference type="Pfam" id="PF01979"/>
    </source>
</evidence>
<dbReference type="AlphaFoldDB" id="A0A4U0FKP1"/>
<feature type="binding site" evidence="7">
    <location>
        <position position="250"/>
    </location>
    <ligand>
        <name>substrate</name>
    </ligand>
</feature>
<dbReference type="NCBIfam" id="TIGR00221">
    <property type="entry name" value="nagA"/>
    <property type="match status" value="1"/>
</dbReference>
<keyword evidence="4 5" id="KW-0119">Carbohydrate metabolism</keyword>
<evidence type="ECO:0000256" key="1">
    <source>
        <dbReference type="ARBA" id="ARBA00010716"/>
    </source>
</evidence>
<dbReference type="Proteomes" id="UP000309673">
    <property type="component" value="Unassembled WGS sequence"/>
</dbReference>
<feature type="binding site" evidence="7">
    <location>
        <begin position="218"/>
        <end position="219"/>
    </location>
    <ligand>
        <name>substrate</name>
    </ligand>
</feature>
<dbReference type="InterPro" id="IPR003764">
    <property type="entry name" value="GlcNAc_6-P_deAcase"/>
</dbReference>
<evidence type="ECO:0000313" key="11">
    <source>
        <dbReference type="Proteomes" id="UP000309673"/>
    </source>
</evidence>
<comment type="cofactor">
    <cofactor evidence="8">
        <name>a divalent metal cation</name>
        <dbReference type="ChEBI" id="CHEBI:60240"/>
    </cofactor>
    <text evidence="8">Binds 1 divalent metal cation per subunit.</text>
</comment>
<dbReference type="OrthoDB" id="9776488at2"/>
<evidence type="ECO:0000256" key="3">
    <source>
        <dbReference type="ARBA" id="ARBA00022801"/>
    </source>
</evidence>
<evidence type="ECO:0000256" key="6">
    <source>
        <dbReference type="PIRSR" id="PIRSR038994-1"/>
    </source>
</evidence>
<dbReference type="EC" id="3.5.1.25" evidence="10"/>
<keyword evidence="3 5" id="KW-0378">Hydrolase</keyword>
<proteinExistence type="inferred from homology"/>
<dbReference type="PIRSF" id="PIRSF038994">
    <property type="entry name" value="NagA"/>
    <property type="match status" value="1"/>
</dbReference>
<dbReference type="SUPFAM" id="SSF51556">
    <property type="entry name" value="Metallo-dependent hydrolases"/>
    <property type="match status" value="1"/>
</dbReference>
<dbReference type="PANTHER" id="PTHR11113:SF14">
    <property type="entry name" value="N-ACETYLGLUCOSAMINE-6-PHOSPHATE DEACETYLASE"/>
    <property type="match status" value="1"/>
</dbReference>
<dbReference type="Gene3D" id="2.30.40.10">
    <property type="entry name" value="Urease, subunit C, domain 1"/>
    <property type="match status" value="1"/>
</dbReference>
<name>A0A4U0FKP1_9BACL</name>
<evidence type="ECO:0000256" key="2">
    <source>
        <dbReference type="ARBA" id="ARBA00022723"/>
    </source>
</evidence>
<feature type="binding site" evidence="7">
    <location>
        <position position="139"/>
    </location>
    <ligand>
        <name>substrate</name>
    </ligand>
</feature>
<dbReference type="Pfam" id="PF01979">
    <property type="entry name" value="Amidohydro_1"/>
    <property type="match status" value="1"/>
</dbReference>
<dbReference type="EMBL" id="SUPK01000001">
    <property type="protein sequence ID" value="TJY44132.1"/>
    <property type="molecule type" value="Genomic_DNA"/>
</dbReference>
<dbReference type="InterPro" id="IPR006680">
    <property type="entry name" value="Amidohydro-rel"/>
</dbReference>
<dbReference type="PANTHER" id="PTHR11113">
    <property type="entry name" value="N-ACETYLGLUCOSAMINE-6-PHOSPHATE DEACETYLASE"/>
    <property type="match status" value="1"/>
</dbReference>
<feature type="binding site" evidence="7">
    <location>
        <position position="226"/>
    </location>
    <ligand>
        <name>substrate</name>
    </ligand>
</feature>
<feature type="binding site" evidence="8">
    <location>
        <position position="126"/>
    </location>
    <ligand>
        <name>Zn(2+)</name>
        <dbReference type="ChEBI" id="CHEBI:29105"/>
    </ligand>
</feature>
<organism evidence="10 11">
    <name type="scientific">Cohnella pontilimi</name>
    <dbReference type="NCBI Taxonomy" id="2564100"/>
    <lineage>
        <taxon>Bacteria</taxon>
        <taxon>Bacillati</taxon>
        <taxon>Bacillota</taxon>
        <taxon>Bacilli</taxon>
        <taxon>Bacillales</taxon>
        <taxon>Paenibacillaceae</taxon>
        <taxon>Cohnella</taxon>
    </lineage>
</organism>
<comment type="similarity">
    <text evidence="1 5">Belongs to the metallo-dependent hydrolases superfamily. NagA family.</text>
</comment>